<comment type="caution">
    <text evidence="1">The sequence shown here is derived from an EMBL/GenBank/DDBJ whole genome shotgun (WGS) entry which is preliminary data.</text>
</comment>
<proteinExistence type="predicted"/>
<dbReference type="Proteomes" id="UP000033980">
    <property type="component" value="Unassembled WGS sequence"/>
</dbReference>
<name>A0A0G1DA84_9BACT</name>
<sequence>MSKKPKHILTLSISFSNEQDLLHTLSIFTLWCSVQYVSLKKYGMVRTGIKTADLFLISSFPYVTWALSELFTALELNPEVTVEYSFSRPV</sequence>
<gene>
    <name evidence="1" type="ORF">UV68_C0007G0004</name>
</gene>
<accession>A0A0G1DA84</accession>
<evidence type="ECO:0000313" key="2">
    <source>
        <dbReference type="Proteomes" id="UP000033980"/>
    </source>
</evidence>
<evidence type="ECO:0000313" key="1">
    <source>
        <dbReference type="EMBL" id="KKS94587.1"/>
    </source>
</evidence>
<reference evidence="1 2" key="1">
    <citation type="journal article" date="2015" name="Nature">
        <title>rRNA introns, odd ribosomes, and small enigmatic genomes across a large radiation of phyla.</title>
        <authorList>
            <person name="Brown C.T."/>
            <person name="Hug L.A."/>
            <person name="Thomas B.C."/>
            <person name="Sharon I."/>
            <person name="Castelle C.J."/>
            <person name="Singh A."/>
            <person name="Wilkins M.J."/>
            <person name="Williams K.H."/>
            <person name="Banfield J.F."/>
        </authorList>
    </citation>
    <scope>NUCLEOTIDE SEQUENCE [LARGE SCALE GENOMIC DNA]</scope>
</reference>
<organism evidence="1 2">
    <name type="scientific">Candidatus Collierbacteria bacterium GW2011_GWC2_43_12</name>
    <dbReference type="NCBI Taxonomy" id="1618390"/>
    <lineage>
        <taxon>Bacteria</taxon>
        <taxon>Candidatus Collieribacteriota</taxon>
    </lineage>
</organism>
<dbReference type="EMBL" id="LCFK01000007">
    <property type="protein sequence ID" value="KKS94587.1"/>
    <property type="molecule type" value="Genomic_DNA"/>
</dbReference>
<protein>
    <submittedName>
        <fullName evidence="1">Uncharacterized protein</fullName>
    </submittedName>
</protein>
<dbReference type="AlphaFoldDB" id="A0A0G1DA84"/>